<dbReference type="AlphaFoldDB" id="A0A6M3LV55"/>
<evidence type="ECO:0000313" key="1">
    <source>
        <dbReference type="EMBL" id="QJA99250.1"/>
    </source>
</evidence>
<sequence length="135" mass="14237">MPIKNIKTLLTEATSFPAAIEAKLPAGAPKVSTMLLDAANQIPAVPDFPIELPDLPAPPAIPDFPAMPGLPGGPAELRKVEGRRDYVSGVVVREMAATPTLRIPNGTLHRGPPLEQAYTQPIEGVVGTVTTRRGM</sequence>
<protein>
    <submittedName>
        <fullName evidence="1">Uncharacterized protein</fullName>
    </submittedName>
</protein>
<dbReference type="EMBL" id="MT143638">
    <property type="protein sequence ID" value="QJA99250.1"/>
    <property type="molecule type" value="Genomic_DNA"/>
</dbReference>
<name>A0A6M3LV55_9ZZZZ</name>
<accession>A0A6M3LV55</accession>
<gene>
    <name evidence="1" type="ORF">MM171A01235_0007</name>
</gene>
<organism evidence="1">
    <name type="scientific">viral metagenome</name>
    <dbReference type="NCBI Taxonomy" id="1070528"/>
    <lineage>
        <taxon>unclassified sequences</taxon>
        <taxon>metagenomes</taxon>
        <taxon>organismal metagenomes</taxon>
    </lineage>
</organism>
<proteinExistence type="predicted"/>
<reference evidence="1" key="1">
    <citation type="submission" date="2020-03" db="EMBL/GenBank/DDBJ databases">
        <title>The deep terrestrial virosphere.</title>
        <authorList>
            <person name="Holmfeldt K."/>
            <person name="Nilsson E."/>
            <person name="Simone D."/>
            <person name="Lopez-Fernandez M."/>
            <person name="Wu X."/>
            <person name="de Brujin I."/>
            <person name="Lundin D."/>
            <person name="Andersson A."/>
            <person name="Bertilsson S."/>
            <person name="Dopson M."/>
        </authorList>
    </citation>
    <scope>NUCLEOTIDE SEQUENCE</scope>
    <source>
        <strain evidence="1">MM171A01235</strain>
    </source>
</reference>